<dbReference type="Gene3D" id="3.90.1200.10">
    <property type="match status" value="1"/>
</dbReference>
<evidence type="ECO:0000313" key="3">
    <source>
        <dbReference type="Proteomes" id="UP000594454"/>
    </source>
</evidence>
<name>A0A7R8V810_HERIL</name>
<feature type="domain" description="CHK kinase-like" evidence="1">
    <location>
        <begin position="138"/>
        <end position="322"/>
    </location>
</feature>
<reference evidence="2 3" key="1">
    <citation type="submission" date="2020-11" db="EMBL/GenBank/DDBJ databases">
        <authorList>
            <person name="Wallbank WR R."/>
            <person name="Pardo Diaz C."/>
            <person name="Kozak K."/>
            <person name="Martin S."/>
            <person name="Jiggins C."/>
            <person name="Moest M."/>
            <person name="Warren A I."/>
            <person name="Generalovic N T."/>
            <person name="Byers J.R.P. K."/>
            <person name="Montejo-Kovacevich G."/>
            <person name="Yen C E."/>
        </authorList>
    </citation>
    <scope>NUCLEOTIDE SEQUENCE [LARGE SCALE GENOMIC DNA]</scope>
</reference>
<protein>
    <recommendedName>
        <fullName evidence="1">CHK kinase-like domain-containing protein</fullName>
    </recommendedName>
</protein>
<dbReference type="InterPro" id="IPR015897">
    <property type="entry name" value="CHK_kinase-like"/>
</dbReference>
<dbReference type="PANTHER" id="PTHR11012">
    <property type="entry name" value="PROTEIN KINASE-LIKE DOMAIN-CONTAINING"/>
    <property type="match status" value="1"/>
</dbReference>
<organism evidence="2 3">
    <name type="scientific">Hermetia illucens</name>
    <name type="common">Black soldier fly</name>
    <dbReference type="NCBI Taxonomy" id="343691"/>
    <lineage>
        <taxon>Eukaryota</taxon>
        <taxon>Metazoa</taxon>
        <taxon>Ecdysozoa</taxon>
        <taxon>Arthropoda</taxon>
        <taxon>Hexapoda</taxon>
        <taxon>Insecta</taxon>
        <taxon>Pterygota</taxon>
        <taxon>Neoptera</taxon>
        <taxon>Endopterygota</taxon>
        <taxon>Diptera</taxon>
        <taxon>Brachycera</taxon>
        <taxon>Stratiomyomorpha</taxon>
        <taxon>Stratiomyidae</taxon>
        <taxon>Hermetiinae</taxon>
        <taxon>Hermetia</taxon>
    </lineage>
</organism>
<dbReference type="FunCoup" id="A0A7R8V810">
    <property type="interactions" value="14"/>
</dbReference>
<dbReference type="OMA" id="CTPCIYH"/>
<dbReference type="OrthoDB" id="8250698at2759"/>
<dbReference type="SMART" id="SM00587">
    <property type="entry name" value="CHK"/>
    <property type="match status" value="1"/>
</dbReference>
<dbReference type="AlphaFoldDB" id="A0A7R8V810"/>
<accession>A0A7R8V810</accession>
<dbReference type="PANTHER" id="PTHR11012:SF12">
    <property type="entry name" value="CHK KINASE-LIKE DOMAIN-CONTAINING PROTEIN-RELATED"/>
    <property type="match status" value="1"/>
</dbReference>
<dbReference type="SUPFAM" id="SSF56112">
    <property type="entry name" value="Protein kinase-like (PK-like)"/>
    <property type="match status" value="1"/>
</dbReference>
<sequence length="411" mass="47035">MSFNTDELEAPEWVNSNFLKEVLEYNGDLKNVTVKDYQISPATTLGDHFASIMFRANITFSAQDHPNESCSIIIKTLPVVDGIKKEILGNTEIDFFGTEIFMYSEVLNECAKILKNAGYHELLAAKMIYQSTEPHKVIAFEDLKKLEYFMFPRLIPNENDTAIIFSKLAQYHAATFKLATEGHKGFNRKGGIFNIGDFNVMTFFRDGFGYFKELVDTLPGFEEASEKLSKISFEKIVEKCKQSVNAPGSYNVLNHGDYHIKNMMFKGKNEVDVSEVVLVDFQICHWGSPAFDLVYMSAIIPPGMRAKAYRVYFDTFIDVLKKSDCKEPLPVFEQLLQDLKSYRQLDLFFLSTFTAMFCGDPKQMTEQMETLFEDSSPMKILYRQDNYLSYVNELLPVLLQEGVLDDLVNSD</sequence>
<keyword evidence="3" id="KW-1185">Reference proteome</keyword>
<evidence type="ECO:0000313" key="2">
    <source>
        <dbReference type="EMBL" id="CAD7093747.1"/>
    </source>
</evidence>
<evidence type="ECO:0000259" key="1">
    <source>
        <dbReference type="SMART" id="SM00587"/>
    </source>
</evidence>
<dbReference type="InterPro" id="IPR011009">
    <property type="entry name" value="Kinase-like_dom_sf"/>
</dbReference>
<dbReference type="EMBL" id="LR899014">
    <property type="protein sequence ID" value="CAD7093747.1"/>
    <property type="molecule type" value="Genomic_DNA"/>
</dbReference>
<dbReference type="Proteomes" id="UP000594454">
    <property type="component" value="Chromosome 6"/>
</dbReference>
<gene>
    <name evidence="2" type="ORF">HERILL_LOCUS16013</name>
</gene>
<proteinExistence type="predicted"/>
<dbReference type="Pfam" id="PF02958">
    <property type="entry name" value="EcKL"/>
    <property type="match status" value="1"/>
</dbReference>
<dbReference type="InParanoid" id="A0A7R8V810"/>
<dbReference type="InterPro" id="IPR004119">
    <property type="entry name" value="EcKL"/>
</dbReference>